<protein>
    <recommendedName>
        <fullName evidence="3">PDZ domain-containing protein</fullName>
    </recommendedName>
</protein>
<sequence>MGGNCCKLDDDGRPVVTSECHSAREDCESSLPGDPAISDYVGSPQRRSPRSLPSDSEDTPRVRPGEMTVGFRLPNGTQREVAFTKRPLGVDFHRSSPIMLKRVHEGSQGQLMGVQAGWEVYFIDGIDVRGKDFHATYDLLKRGCGRLGD</sequence>
<dbReference type="SUPFAM" id="SSF50156">
    <property type="entry name" value="PDZ domain-like"/>
    <property type="match status" value="1"/>
</dbReference>
<proteinExistence type="predicted"/>
<feature type="region of interest" description="Disordered" evidence="1">
    <location>
        <begin position="24"/>
        <end position="71"/>
    </location>
</feature>
<accession>A0A7S1S7M9</accession>
<evidence type="ECO:0000313" key="2">
    <source>
        <dbReference type="EMBL" id="CAD9187035.1"/>
    </source>
</evidence>
<feature type="compositionally biased region" description="Low complexity" evidence="1">
    <location>
        <begin position="43"/>
        <end position="54"/>
    </location>
</feature>
<gene>
    <name evidence="2" type="ORF">ACAT0790_LOCUS63809</name>
</gene>
<name>A0A7S1S7M9_ALECA</name>
<evidence type="ECO:0008006" key="3">
    <source>
        <dbReference type="Google" id="ProtNLM"/>
    </source>
</evidence>
<dbReference type="AlphaFoldDB" id="A0A7S1S7M9"/>
<dbReference type="InterPro" id="IPR036034">
    <property type="entry name" value="PDZ_sf"/>
</dbReference>
<dbReference type="EMBL" id="HBGE01106979">
    <property type="protein sequence ID" value="CAD9187035.1"/>
    <property type="molecule type" value="Transcribed_RNA"/>
</dbReference>
<organism evidence="2">
    <name type="scientific">Alexandrium catenella</name>
    <name type="common">Red tide dinoflagellate</name>
    <name type="synonym">Gonyaulax catenella</name>
    <dbReference type="NCBI Taxonomy" id="2925"/>
    <lineage>
        <taxon>Eukaryota</taxon>
        <taxon>Sar</taxon>
        <taxon>Alveolata</taxon>
        <taxon>Dinophyceae</taxon>
        <taxon>Gonyaulacales</taxon>
        <taxon>Pyrocystaceae</taxon>
        <taxon>Alexandrium</taxon>
    </lineage>
</organism>
<evidence type="ECO:0000256" key="1">
    <source>
        <dbReference type="SAM" id="MobiDB-lite"/>
    </source>
</evidence>
<reference evidence="2" key="1">
    <citation type="submission" date="2021-01" db="EMBL/GenBank/DDBJ databases">
        <authorList>
            <person name="Corre E."/>
            <person name="Pelletier E."/>
            <person name="Niang G."/>
            <person name="Scheremetjew M."/>
            <person name="Finn R."/>
            <person name="Kale V."/>
            <person name="Holt S."/>
            <person name="Cochrane G."/>
            <person name="Meng A."/>
            <person name="Brown T."/>
            <person name="Cohen L."/>
        </authorList>
    </citation>
    <scope>NUCLEOTIDE SEQUENCE</scope>
    <source>
        <strain evidence="2">OF101</strain>
    </source>
</reference>